<dbReference type="FunFam" id="2.30.30.100:FF:000020">
    <property type="entry name" value="Small nuclear ribonucleoprotein Sm D2"/>
    <property type="match status" value="1"/>
</dbReference>
<dbReference type="GO" id="GO:0006397">
    <property type="term" value="P:mRNA processing"/>
    <property type="evidence" value="ECO:0007669"/>
    <property type="project" value="UniProtKB-KW"/>
</dbReference>
<sequence>MGTDGTENVEAASNVHSFKVHCRMCTELMKLVDRVSEILPEIEAARPGSPEGREALCNLNNGKMKAELLLQYCRESSKLYLALTGDRIISRCHRVRTLLEHSLRKIKYMVPVTLARKISQMADDLRVAKFILDSSDEEAWKALRQLLKLGASPPDVLEKSEIATLKIAALRLNISSPKEMLYEKRSIRKLLDDVGHGDPPKKKILTYLLYILKKHGELILQEIRENQADSSNSNGHGEIEVNVKHGNNASHADMILNRAIPPEEFKCPISMRLMYDPVVIASGVTYEKVWIEKWFEEGHNTCPHTKMKLTDFSMIPNVDLKNVIDKWCIKFGVTIPDPTVEPECPEVWENSIASFGSSMNDIRLPIDFSNISLGGLDNSYYPDSLRLNGGNELAIKSGQSKDHDLQRFQSDSYAEEADLEFPSTMNELSWESKCKIIKDMKVFINKKGVGPALSETVMDHLALFLKDACDQQDSEAQKNGAELFLSLVRRSRSNRLIVPEKVLTTLASLLNSVVTYEVLAILEALSGHRKCGSNFVTSGVLASIAKYLDSEVGDLQEFAIKTFYNLSSNSDICSDIVSLGCIPKLVPLLNYENLSGKCIFILKNLCHTEDARISIVETNGCISSIAQCLWLGSLEDQEHAVTILLSLCSQRFEYCELVMEEGVIPPLSSITMKGSEKGKAGATELLRLLRDFQDNEQQEPCVSEPPYSYEPPCNSEQEKPSKKSGFLGMNISIFSKRGLLKKNKNEYYFDIGAHISSAHLLLRSSSLFFATSPPTSPSPSPSVSFSASASRQGHCRRSTSSYKMSRPMEEDTSKNEEEEFNTGPLSVLMMSVKNNTQVLINCRNNKKLLGRVRAFDRHCNMVLENVREMWTEVPKTGKGKKKAQPVNKDRFISKMFLRGDSVIIVLRNPK</sequence>
<evidence type="ECO:0000256" key="9">
    <source>
        <dbReference type="ARBA" id="ARBA00023274"/>
    </source>
</evidence>
<dbReference type="InterPro" id="IPR047575">
    <property type="entry name" value="Sm"/>
</dbReference>
<organism evidence="15 16">
    <name type="scientific">Cucurbita argyrosperma subsp. sororia</name>
    <dbReference type="NCBI Taxonomy" id="37648"/>
    <lineage>
        <taxon>Eukaryota</taxon>
        <taxon>Viridiplantae</taxon>
        <taxon>Streptophyta</taxon>
        <taxon>Embryophyta</taxon>
        <taxon>Tracheophyta</taxon>
        <taxon>Spermatophyta</taxon>
        <taxon>Magnoliopsida</taxon>
        <taxon>eudicotyledons</taxon>
        <taxon>Gunneridae</taxon>
        <taxon>Pentapetalae</taxon>
        <taxon>rosids</taxon>
        <taxon>fabids</taxon>
        <taxon>Cucurbitales</taxon>
        <taxon>Cucurbitaceae</taxon>
        <taxon>Cucurbiteae</taxon>
        <taxon>Cucurbita</taxon>
    </lineage>
</organism>
<proteinExistence type="inferred from homology"/>
<dbReference type="InterPro" id="IPR027248">
    <property type="entry name" value="Sm_D2"/>
</dbReference>
<dbReference type="SMART" id="SM00504">
    <property type="entry name" value="Ubox"/>
    <property type="match status" value="1"/>
</dbReference>
<dbReference type="InterPro" id="IPR000225">
    <property type="entry name" value="Armadillo"/>
</dbReference>
<dbReference type="InterPro" id="IPR001163">
    <property type="entry name" value="Sm_dom_euk/arc"/>
</dbReference>
<dbReference type="AlphaFoldDB" id="A0AAV6M8D5"/>
<dbReference type="SMART" id="SM00651">
    <property type="entry name" value="Sm"/>
    <property type="match status" value="1"/>
</dbReference>
<dbReference type="GO" id="GO:0005829">
    <property type="term" value="C:cytosol"/>
    <property type="evidence" value="ECO:0007669"/>
    <property type="project" value="UniProtKB-SubCell"/>
</dbReference>
<reference evidence="15 16" key="1">
    <citation type="journal article" date="2021" name="Hortic Res">
        <title>The domestication of Cucurbita argyrosperma as revealed by the genome of its wild relative.</title>
        <authorList>
            <person name="Barrera-Redondo J."/>
            <person name="Sanchez-de la Vega G."/>
            <person name="Aguirre-Liguori J.A."/>
            <person name="Castellanos-Morales G."/>
            <person name="Gutierrez-Guerrero Y.T."/>
            <person name="Aguirre-Dugua X."/>
            <person name="Aguirre-Planter E."/>
            <person name="Tenaillon M.I."/>
            <person name="Lira-Saade R."/>
            <person name="Eguiarte L.E."/>
        </authorList>
    </citation>
    <scope>NUCLEOTIDE SEQUENCE [LARGE SCALE GENOMIC DNA]</scope>
    <source>
        <strain evidence="15">JBR-2021</strain>
    </source>
</reference>
<keyword evidence="9" id="KW-0687">Ribonucleoprotein</keyword>
<feature type="region of interest" description="Disordered" evidence="12">
    <location>
        <begin position="698"/>
        <end position="722"/>
    </location>
</feature>
<comment type="similarity">
    <text evidence="3">Belongs to the snRNP core protein family.</text>
</comment>
<gene>
    <name evidence="15" type="primary">PUB5</name>
    <name evidence="15" type="ORF">SDJN03_24790</name>
</gene>
<dbReference type="PROSITE" id="PS51698">
    <property type="entry name" value="U_BOX"/>
    <property type="match status" value="1"/>
</dbReference>
<dbReference type="CDD" id="cd16664">
    <property type="entry name" value="RING-Ubox_PUB"/>
    <property type="match status" value="1"/>
</dbReference>
<dbReference type="GO" id="GO:0008380">
    <property type="term" value="P:RNA splicing"/>
    <property type="evidence" value="ECO:0007669"/>
    <property type="project" value="UniProtKB-KW"/>
</dbReference>
<evidence type="ECO:0000256" key="8">
    <source>
        <dbReference type="ARBA" id="ARBA00023242"/>
    </source>
</evidence>
<evidence type="ECO:0000256" key="6">
    <source>
        <dbReference type="ARBA" id="ARBA00022737"/>
    </source>
</evidence>
<dbReference type="GO" id="GO:0003723">
    <property type="term" value="F:RNA binding"/>
    <property type="evidence" value="ECO:0007669"/>
    <property type="project" value="InterPro"/>
</dbReference>
<accession>A0AAV6M8D5</accession>
<dbReference type="Pfam" id="PF25598">
    <property type="entry name" value="ARM_PUB"/>
    <property type="match status" value="1"/>
</dbReference>
<evidence type="ECO:0000256" key="1">
    <source>
        <dbReference type="ARBA" id="ARBA00004123"/>
    </source>
</evidence>
<evidence type="ECO:0000256" key="2">
    <source>
        <dbReference type="ARBA" id="ARBA00004514"/>
    </source>
</evidence>
<dbReference type="Pfam" id="PF04564">
    <property type="entry name" value="U-box"/>
    <property type="match status" value="1"/>
</dbReference>
<evidence type="ECO:0000256" key="11">
    <source>
        <dbReference type="PROSITE-ProRule" id="PRU00259"/>
    </source>
</evidence>
<dbReference type="InterPro" id="IPR045210">
    <property type="entry name" value="RING-Ubox_PUB"/>
</dbReference>
<dbReference type="GO" id="GO:0004842">
    <property type="term" value="F:ubiquitin-protein transferase activity"/>
    <property type="evidence" value="ECO:0007669"/>
    <property type="project" value="InterPro"/>
</dbReference>
<feature type="domain" description="U-box" evidence="13">
    <location>
        <begin position="260"/>
        <end position="334"/>
    </location>
</feature>
<evidence type="ECO:0000256" key="10">
    <source>
        <dbReference type="ARBA" id="ARBA00033125"/>
    </source>
</evidence>
<name>A0AAV6M8D5_9ROSI</name>
<evidence type="ECO:0000256" key="4">
    <source>
        <dbReference type="ARBA" id="ARBA00022490"/>
    </source>
</evidence>
<keyword evidence="6" id="KW-0677">Repeat</keyword>
<feature type="compositionally biased region" description="Low complexity" evidence="12">
    <location>
        <begin position="781"/>
        <end position="790"/>
    </location>
</feature>
<feature type="compositionally biased region" description="Basic and acidic residues" evidence="12">
    <location>
        <begin position="806"/>
        <end position="815"/>
    </location>
</feature>
<evidence type="ECO:0000259" key="13">
    <source>
        <dbReference type="PROSITE" id="PS51698"/>
    </source>
</evidence>
<dbReference type="PROSITE" id="PS50176">
    <property type="entry name" value="ARM_REPEAT"/>
    <property type="match status" value="1"/>
</dbReference>
<dbReference type="InterPro" id="IPR058678">
    <property type="entry name" value="ARM_PUB"/>
</dbReference>
<keyword evidence="8" id="KW-0539">Nucleus</keyword>
<protein>
    <recommendedName>
        <fullName evidence="10">snRNP core protein D2</fullName>
    </recommendedName>
</protein>
<feature type="domain" description="Sm" evidence="14">
    <location>
        <begin position="825"/>
        <end position="910"/>
    </location>
</feature>
<dbReference type="Pfam" id="PF01423">
    <property type="entry name" value="LSM"/>
    <property type="match status" value="1"/>
</dbReference>
<feature type="non-terminal residue" evidence="15">
    <location>
        <position position="1"/>
    </location>
</feature>
<dbReference type="Proteomes" id="UP000685013">
    <property type="component" value="Chromosome 16"/>
</dbReference>
<dbReference type="PROSITE" id="PS52002">
    <property type="entry name" value="SM"/>
    <property type="match status" value="1"/>
</dbReference>
<dbReference type="PANTHER" id="PTHR12777">
    <property type="entry name" value="SMALL NUCLEAR RIBONUCLEOPROTEIN SM D2"/>
    <property type="match status" value="1"/>
</dbReference>
<dbReference type="EMBL" id="JAGKQH010000016">
    <property type="protein sequence ID" value="KAG6577216.1"/>
    <property type="molecule type" value="Genomic_DNA"/>
</dbReference>
<evidence type="ECO:0000256" key="5">
    <source>
        <dbReference type="ARBA" id="ARBA00022664"/>
    </source>
</evidence>
<evidence type="ECO:0000259" key="14">
    <source>
        <dbReference type="PROSITE" id="PS52002"/>
    </source>
</evidence>
<comment type="subcellular location">
    <subcellularLocation>
        <location evidence="2">Cytoplasm</location>
        <location evidence="2">Cytosol</location>
    </subcellularLocation>
    <subcellularLocation>
        <location evidence="1">Nucleus</location>
    </subcellularLocation>
</comment>
<dbReference type="SMART" id="SM00185">
    <property type="entry name" value="ARM"/>
    <property type="match status" value="2"/>
</dbReference>
<evidence type="ECO:0000256" key="12">
    <source>
        <dbReference type="SAM" id="MobiDB-lite"/>
    </source>
</evidence>
<keyword evidence="4" id="KW-0963">Cytoplasm</keyword>
<feature type="repeat" description="ARM" evidence="11">
    <location>
        <begin position="580"/>
        <end position="620"/>
    </location>
</feature>
<keyword evidence="7" id="KW-0508">mRNA splicing</keyword>
<keyword evidence="16" id="KW-1185">Reference proteome</keyword>
<evidence type="ECO:0000256" key="3">
    <source>
        <dbReference type="ARBA" id="ARBA00008146"/>
    </source>
</evidence>
<evidence type="ECO:0000313" key="15">
    <source>
        <dbReference type="EMBL" id="KAG6577216.1"/>
    </source>
</evidence>
<keyword evidence="5" id="KW-0507">mRNA processing</keyword>
<comment type="caution">
    <text evidence="15">The sequence shown here is derived from an EMBL/GenBank/DDBJ whole genome shotgun (WGS) entry which is preliminary data.</text>
</comment>
<dbReference type="InterPro" id="IPR003613">
    <property type="entry name" value="Ubox_domain"/>
</dbReference>
<dbReference type="GO" id="GO:0016567">
    <property type="term" value="P:protein ubiquitination"/>
    <property type="evidence" value="ECO:0007669"/>
    <property type="project" value="InterPro"/>
</dbReference>
<dbReference type="CDD" id="cd01720">
    <property type="entry name" value="Sm_D2"/>
    <property type="match status" value="1"/>
</dbReference>
<dbReference type="GO" id="GO:0030532">
    <property type="term" value="C:small nuclear ribonucleoprotein complex"/>
    <property type="evidence" value="ECO:0007669"/>
    <property type="project" value="InterPro"/>
</dbReference>
<evidence type="ECO:0000313" key="16">
    <source>
        <dbReference type="Proteomes" id="UP000685013"/>
    </source>
</evidence>
<evidence type="ECO:0000256" key="7">
    <source>
        <dbReference type="ARBA" id="ARBA00023187"/>
    </source>
</evidence>
<feature type="region of interest" description="Disordered" evidence="12">
    <location>
        <begin position="771"/>
        <end position="820"/>
    </location>
</feature>